<keyword evidence="2" id="KW-1185">Reference proteome</keyword>
<organism evidence="1 2">
    <name type="scientific">Nitritalea halalkaliphila LW7</name>
    <dbReference type="NCBI Taxonomy" id="1189621"/>
    <lineage>
        <taxon>Bacteria</taxon>
        <taxon>Pseudomonadati</taxon>
        <taxon>Bacteroidota</taxon>
        <taxon>Cytophagia</taxon>
        <taxon>Cytophagales</taxon>
        <taxon>Cyclobacteriaceae</taxon>
        <taxon>Nitritalea</taxon>
    </lineage>
</organism>
<dbReference type="PROSITE" id="PS51257">
    <property type="entry name" value="PROKAR_LIPOPROTEIN"/>
    <property type="match status" value="1"/>
</dbReference>
<dbReference type="InterPro" id="IPR032299">
    <property type="entry name" value="DUF4843"/>
</dbReference>
<dbReference type="SUPFAM" id="SSF141072">
    <property type="entry name" value="CalX-like"/>
    <property type="match status" value="1"/>
</dbReference>
<dbReference type="STRING" id="1189621.A3SI_12704"/>
<evidence type="ECO:0000313" key="2">
    <source>
        <dbReference type="Proteomes" id="UP000005551"/>
    </source>
</evidence>
<dbReference type="AlphaFoldDB" id="I5C1K4"/>
<reference evidence="1 2" key="1">
    <citation type="submission" date="2012-05" db="EMBL/GenBank/DDBJ databases">
        <title>Genome sequence of Nitritalea halalkaliphila LW7.</title>
        <authorList>
            <person name="Jangir P.K."/>
            <person name="Singh A."/>
            <person name="Shivaji S."/>
            <person name="Sharma R."/>
        </authorList>
    </citation>
    <scope>NUCLEOTIDE SEQUENCE [LARGE SCALE GENOMIC DNA]</scope>
    <source>
        <strain evidence="1 2">LW7</strain>
    </source>
</reference>
<name>I5C1K4_9BACT</name>
<comment type="caution">
    <text evidence="1">The sequence shown here is derived from an EMBL/GenBank/DDBJ whole genome shotgun (WGS) entry which is preliminary data.</text>
</comment>
<dbReference type="RefSeq" id="WP_009055684.1">
    <property type="nucleotide sequence ID" value="NZ_AJYA01000028.1"/>
</dbReference>
<dbReference type="OrthoDB" id="820155at2"/>
<dbReference type="Pfam" id="PF16132">
    <property type="entry name" value="DUF4843"/>
    <property type="match status" value="1"/>
</dbReference>
<gene>
    <name evidence="1" type="ORF">A3SI_12704</name>
</gene>
<accession>I5C1K4</accession>
<protein>
    <recommendedName>
        <fullName evidence="3">DUF4843 domain-containing protein</fullName>
    </recommendedName>
</protein>
<dbReference type="Proteomes" id="UP000005551">
    <property type="component" value="Unassembled WGS sequence"/>
</dbReference>
<evidence type="ECO:0008006" key="3">
    <source>
        <dbReference type="Google" id="ProtNLM"/>
    </source>
</evidence>
<sequence length="317" mass="34214">MKTTKIYALLLLFFGGILSSCMEESDFSATWDGLEVEFDASTLPQNGFIASFVRLNETQRDMAQAQINLVAAPQNQAITVNVEVVNTSTAVRGVHYELPSTSVTIPAGQNIAQFPIEVLTGNITPSETPNLVLRITDATGAAVSANYAQVTVRIRVVCPSALADRYDVFWNSIRVGNRQGGISQSFTYDTPTGFGSQVVWTAATGGAGRYLLDDITLGHFDIVYGDPKQAGFVTDVCDVITGDPSNRDQFQDTYTINGRVIDVANNPDFDYLIEITWVNTWGDGGSAILVPGAVPPADGSSTRTEDRLDRSLLLKKG</sequence>
<dbReference type="EMBL" id="AJYA01000028">
    <property type="protein sequence ID" value="EIM75706.1"/>
    <property type="molecule type" value="Genomic_DNA"/>
</dbReference>
<proteinExistence type="predicted"/>
<dbReference type="InterPro" id="IPR038081">
    <property type="entry name" value="CalX-like_sf"/>
</dbReference>
<evidence type="ECO:0000313" key="1">
    <source>
        <dbReference type="EMBL" id="EIM75706.1"/>
    </source>
</evidence>
<dbReference type="Gene3D" id="2.60.40.2030">
    <property type="match status" value="1"/>
</dbReference>